<evidence type="ECO:0000313" key="2">
    <source>
        <dbReference type="EMBL" id="MCU4716806.1"/>
    </source>
</evidence>
<keyword evidence="1" id="KW-0812">Transmembrane</keyword>
<feature type="transmembrane region" description="Helical" evidence="1">
    <location>
        <begin position="38"/>
        <end position="61"/>
    </location>
</feature>
<dbReference type="Proteomes" id="UP001208186">
    <property type="component" value="Unassembled WGS sequence"/>
</dbReference>
<reference evidence="3" key="1">
    <citation type="submission" date="2023-02" db="EMBL/GenBank/DDBJ databases">
        <title>Enrichment on poylsaccharides allowed isolation of novel metabolic and taxonomic groups of Haloarchaea.</title>
        <authorList>
            <person name="Sorokin D.Y."/>
            <person name="Elcheninov A.G."/>
            <person name="Khizhniak T.V."/>
            <person name="Kolganova T.V."/>
            <person name="Kublanov I.V."/>
        </authorList>
    </citation>
    <scope>NUCLEOTIDE SEQUENCE</scope>
    <source>
        <strain evidence="2 4">HArc-curdl5-1</strain>
        <strain evidence="3">HArc-curdl7</strain>
    </source>
</reference>
<protein>
    <submittedName>
        <fullName evidence="3">DUF378 domain-containing protein</fullName>
    </submittedName>
</protein>
<dbReference type="InterPro" id="IPR007211">
    <property type="entry name" value="DUF378"/>
</dbReference>
<organism evidence="3 5">
    <name type="scientific">Halapricum hydrolyticum</name>
    <dbReference type="NCBI Taxonomy" id="2979991"/>
    <lineage>
        <taxon>Archaea</taxon>
        <taxon>Methanobacteriati</taxon>
        <taxon>Methanobacteriota</taxon>
        <taxon>Stenosarchaea group</taxon>
        <taxon>Halobacteria</taxon>
        <taxon>Halobacteriales</taxon>
        <taxon>Haloarculaceae</taxon>
        <taxon>Halapricum</taxon>
    </lineage>
</organism>
<sequence>MLTDDLPVVQLLVVLISAIGAINWGLVEMFDVDLLVEIGLGADMLTIAYLIVGAAGVVLLVDMLELVAEGGTDSTPLED</sequence>
<evidence type="ECO:0000313" key="4">
    <source>
        <dbReference type="Proteomes" id="UP001208186"/>
    </source>
</evidence>
<comment type="caution">
    <text evidence="3">The sequence shown here is derived from an EMBL/GenBank/DDBJ whole genome shotgun (WGS) entry which is preliminary data.</text>
</comment>
<evidence type="ECO:0000256" key="1">
    <source>
        <dbReference type="SAM" id="Phobius"/>
    </source>
</evidence>
<keyword evidence="4" id="KW-1185">Reference proteome</keyword>
<evidence type="ECO:0000313" key="3">
    <source>
        <dbReference type="EMBL" id="MCU4725589.1"/>
    </source>
</evidence>
<dbReference type="AlphaFoldDB" id="A0AAE3I9M7"/>
<dbReference type="Proteomes" id="UP001209746">
    <property type="component" value="Unassembled WGS sequence"/>
</dbReference>
<name>A0AAE3I9M7_9EURY</name>
<dbReference type="EMBL" id="JAOPKD010000001">
    <property type="protein sequence ID" value="MCU4725589.1"/>
    <property type="molecule type" value="Genomic_DNA"/>
</dbReference>
<dbReference type="EMBL" id="JAOPKC010000001">
    <property type="protein sequence ID" value="MCU4716806.1"/>
    <property type="molecule type" value="Genomic_DNA"/>
</dbReference>
<gene>
    <name evidence="3" type="ORF">OB914_01180</name>
    <name evidence="2" type="ORF">OB916_01840</name>
</gene>
<keyword evidence="1" id="KW-1133">Transmembrane helix</keyword>
<accession>A0AAE3I9M7</accession>
<feature type="transmembrane region" description="Helical" evidence="1">
    <location>
        <begin position="6"/>
        <end position="26"/>
    </location>
</feature>
<dbReference type="RefSeq" id="WP_315907567.1">
    <property type="nucleotide sequence ID" value="NZ_JAOPKC010000001.1"/>
</dbReference>
<keyword evidence="1" id="KW-0472">Membrane</keyword>
<proteinExistence type="predicted"/>
<evidence type="ECO:0000313" key="5">
    <source>
        <dbReference type="Proteomes" id="UP001209746"/>
    </source>
</evidence>
<dbReference type="Pfam" id="PF04070">
    <property type="entry name" value="DUF378"/>
    <property type="match status" value="1"/>
</dbReference>